<comment type="caution">
    <text evidence="1">The sequence shown here is derived from an EMBL/GenBank/DDBJ whole genome shotgun (WGS) entry which is preliminary data.</text>
</comment>
<dbReference type="OrthoDB" id="1120922at2"/>
<dbReference type="EMBL" id="RQVQ01000059">
    <property type="protein sequence ID" value="RRJ87142.1"/>
    <property type="molecule type" value="Genomic_DNA"/>
</dbReference>
<evidence type="ECO:0000313" key="1">
    <source>
        <dbReference type="EMBL" id="RRJ87142.1"/>
    </source>
</evidence>
<name>A0A3P3VWG0_9FLAO</name>
<organism evidence="1 2">
    <name type="scientific">Paenimyroides tangerinum</name>
    <dbReference type="NCBI Taxonomy" id="2488728"/>
    <lineage>
        <taxon>Bacteria</taxon>
        <taxon>Pseudomonadati</taxon>
        <taxon>Bacteroidota</taxon>
        <taxon>Flavobacteriia</taxon>
        <taxon>Flavobacteriales</taxon>
        <taxon>Flavobacteriaceae</taxon>
        <taxon>Paenimyroides</taxon>
    </lineage>
</organism>
<proteinExistence type="predicted"/>
<gene>
    <name evidence="1" type="ORF">EG240_15370</name>
</gene>
<evidence type="ECO:0000313" key="2">
    <source>
        <dbReference type="Proteomes" id="UP000275719"/>
    </source>
</evidence>
<dbReference type="RefSeq" id="WP_125020232.1">
    <property type="nucleotide sequence ID" value="NZ_RQVQ01000059.1"/>
</dbReference>
<reference evidence="1 2" key="1">
    <citation type="submission" date="2018-11" db="EMBL/GenBank/DDBJ databases">
        <title>Flavobacterium sp. nov., YIM 102701-2 draft genome.</title>
        <authorList>
            <person name="Li G."/>
            <person name="Jiang Y."/>
        </authorList>
    </citation>
    <scope>NUCLEOTIDE SEQUENCE [LARGE SCALE GENOMIC DNA]</scope>
    <source>
        <strain evidence="1 2">YIM 102701-2</strain>
    </source>
</reference>
<accession>A0A3P3VWG0</accession>
<dbReference type="AlphaFoldDB" id="A0A3P3VWG0"/>
<dbReference type="Proteomes" id="UP000275719">
    <property type="component" value="Unassembled WGS sequence"/>
</dbReference>
<keyword evidence="2" id="KW-1185">Reference proteome</keyword>
<sequence length="217" mass="24175">MAKKSSEAQIIQNYGVLFENVKKDTILATELAEYGYDATAITQGESLYNTLLAKYSTNKTETAEETTAYANFSTHFEALVAVYAIDRKKAKIVFKGQPDVVKNLELVGNAPVRNASVLNSISVFYNALQNNAAWLTSLNRLRITATHVNEQLTKLATTQSAYATYAQEKGESQQATQDKNKAFDDVIKWVNEFYAVAKIALEDKPQLLESVSKWVRS</sequence>
<protein>
    <submittedName>
        <fullName evidence="1">Uncharacterized protein</fullName>
    </submittedName>
</protein>